<reference evidence="1 2" key="1">
    <citation type="journal article" date="2024" name="Int. J. Mol. Sci.">
        <title>Exploration of Alicyclobacillus spp. Genome in Search of Antibiotic Resistance.</title>
        <authorList>
            <person name="Bucka-Kolendo J."/>
            <person name="Kiousi D.E."/>
            <person name="Dekowska A."/>
            <person name="Mikolajczuk-Szczyrba A."/>
            <person name="Karadedos D.M."/>
            <person name="Michael P."/>
            <person name="Galanis A."/>
            <person name="Sokolowska B."/>
        </authorList>
    </citation>
    <scope>NUCLEOTIDE SEQUENCE [LARGE SCALE GENOMIC DNA]</scope>
    <source>
        <strain evidence="1 2">KKP 3000</strain>
    </source>
</reference>
<dbReference type="EMBL" id="JBDXSU010000014">
    <property type="protein sequence ID" value="MFB5191776.1"/>
    <property type="molecule type" value="Genomic_DNA"/>
</dbReference>
<accession>A0ABV5AI22</accession>
<proteinExistence type="predicted"/>
<name>A0ABV5AI22_9BACL</name>
<dbReference type="RefSeq" id="WP_275476421.1">
    <property type="nucleotide sequence ID" value="NZ_CP162940.1"/>
</dbReference>
<evidence type="ECO:0000313" key="1">
    <source>
        <dbReference type="EMBL" id="MFB5191776.1"/>
    </source>
</evidence>
<dbReference type="Proteomes" id="UP001579974">
    <property type="component" value="Unassembled WGS sequence"/>
</dbReference>
<keyword evidence="2" id="KW-1185">Reference proteome</keyword>
<gene>
    <name evidence="1" type="ORF">KKP3000_000557</name>
</gene>
<sequence length="54" mass="6256">MTELAALVSVWVLSFVLNPQQLQSYAFAPHLLKHMIPVRLNWFLGTTSGRWEEE</sequence>
<comment type="caution">
    <text evidence="1">The sequence shown here is derived from an EMBL/GenBank/DDBJ whole genome shotgun (WGS) entry which is preliminary data.</text>
</comment>
<evidence type="ECO:0000313" key="2">
    <source>
        <dbReference type="Proteomes" id="UP001579974"/>
    </source>
</evidence>
<organism evidence="1 2">
    <name type="scientific">Alicyclobacillus fastidiosus</name>
    <dbReference type="NCBI Taxonomy" id="392011"/>
    <lineage>
        <taxon>Bacteria</taxon>
        <taxon>Bacillati</taxon>
        <taxon>Bacillota</taxon>
        <taxon>Bacilli</taxon>
        <taxon>Bacillales</taxon>
        <taxon>Alicyclobacillaceae</taxon>
        <taxon>Alicyclobacillus</taxon>
    </lineage>
</organism>
<protein>
    <submittedName>
        <fullName evidence="1">Uncharacterized protein</fullName>
    </submittedName>
</protein>